<feature type="compositionally biased region" description="Basic and acidic residues" evidence="1">
    <location>
        <begin position="15"/>
        <end position="24"/>
    </location>
</feature>
<feature type="region of interest" description="Disordered" evidence="1">
    <location>
        <begin position="1"/>
        <end position="60"/>
    </location>
</feature>
<evidence type="ECO:0000313" key="2">
    <source>
        <dbReference type="Proteomes" id="UP000887565"/>
    </source>
</evidence>
<dbReference type="AlphaFoldDB" id="A0A915IZB2"/>
<organism evidence="2 3">
    <name type="scientific">Romanomermis culicivorax</name>
    <name type="common">Nematode worm</name>
    <dbReference type="NCBI Taxonomy" id="13658"/>
    <lineage>
        <taxon>Eukaryota</taxon>
        <taxon>Metazoa</taxon>
        <taxon>Ecdysozoa</taxon>
        <taxon>Nematoda</taxon>
        <taxon>Enoplea</taxon>
        <taxon>Dorylaimia</taxon>
        <taxon>Mermithida</taxon>
        <taxon>Mermithoidea</taxon>
        <taxon>Mermithidae</taxon>
        <taxon>Romanomermis</taxon>
    </lineage>
</organism>
<sequence length="60" mass="7372">MKESLNERKKKGKSKKEEGKERVTKLKKKRINERKKKETNKGIRDYIIEKTHEWKKETNE</sequence>
<dbReference type="WBParaSite" id="nRc.2.0.1.t19043-RA">
    <property type="protein sequence ID" value="nRc.2.0.1.t19043-RA"/>
    <property type="gene ID" value="nRc.2.0.1.g19043"/>
</dbReference>
<evidence type="ECO:0000256" key="1">
    <source>
        <dbReference type="SAM" id="MobiDB-lite"/>
    </source>
</evidence>
<reference evidence="3" key="1">
    <citation type="submission" date="2022-11" db="UniProtKB">
        <authorList>
            <consortium name="WormBaseParasite"/>
        </authorList>
    </citation>
    <scope>IDENTIFICATION</scope>
</reference>
<accession>A0A915IZB2</accession>
<proteinExistence type="predicted"/>
<feature type="compositionally biased region" description="Basic and acidic residues" evidence="1">
    <location>
        <begin position="35"/>
        <end position="60"/>
    </location>
</feature>
<evidence type="ECO:0000313" key="3">
    <source>
        <dbReference type="WBParaSite" id="nRc.2.0.1.t19043-RA"/>
    </source>
</evidence>
<name>A0A915IZB2_ROMCU</name>
<protein>
    <submittedName>
        <fullName evidence="3">Uncharacterized protein</fullName>
    </submittedName>
</protein>
<keyword evidence="2" id="KW-1185">Reference proteome</keyword>
<dbReference type="Proteomes" id="UP000887565">
    <property type="component" value="Unplaced"/>
</dbReference>
<feature type="compositionally biased region" description="Basic residues" evidence="1">
    <location>
        <begin position="25"/>
        <end position="34"/>
    </location>
</feature>